<organism evidence="2">
    <name type="scientific">uncultured Caudovirales phage</name>
    <dbReference type="NCBI Taxonomy" id="2100421"/>
    <lineage>
        <taxon>Viruses</taxon>
        <taxon>Duplodnaviria</taxon>
        <taxon>Heunggongvirae</taxon>
        <taxon>Uroviricota</taxon>
        <taxon>Caudoviricetes</taxon>
        <taxon>Peduoviridae</taxon>
        <taxon>Maltschvirus</taxon>
        <taxon>Maltschvirus maltsch</taxon>
    </lineage>
</organism>
<dbReference type="Gene3D" id="3.30.70.1270">
    <property type="entry name" value="Api92-like domains"/>
    <property type="match status" value="1"/>
</dbReference>
<dbReference type="EMBL" id="LR796441">
    <property type="protein sequence ID" value="CAB4144945.1"/>
    <property type="molecule type" value="Genomic_DNA"/>
</dbReference>
<accession>A0A6J5MCZ6</accession>
<gene>
    <name evidence="2" type="ORF">UFOVP467_5</name>
    <name evidence="3" type="ORF">UFOVP657_29</name>
</gene>
<sequence length="165" mass="18794">MPNWCMNELTITGPADKVSAWAELHTTKYETSTSVLDFNKSVPQELDEEGNGNVNWQYNNWGTKWGACDTCYLDFKEGHVTIAFDTAWGPPDTWIHTMSDMFPDLEFTCRYAEPGMCFAGNIYAGPKGWEHVQRSGDELEDDDYHLMGSDTCDECKNWESNCTCE</sequence>
<evidence type="ECO:0000313" key="3">
    <source>
        <dbReference type="EMBL" id="CAB4155969.1"/>
    </source>
</evidence>
<evidence type="ECO:0000313" key="2">
    <source>
        <dbReference type="EMBL" id="CAB4144945.1"/>
    </source>
</evidence>
<protein>
    <recommendedName>
        <fullName evidence="1">YubB ferredoxin-like domain-containing protein</fullName>
    </recommendedName>
</protein>
<proteinExistence type="predicted"/>
<dbReference type="Pfam" id="PF18406">
    <property type="entry name" value="DUF1281_C"/>
    <property type="match status" value="1"/>
</dbReference>
<dbReference type="InterPro" id="IPR041329">
    <property type="entry name" value="YubB_C"/>
</dbReference>
<reference evidence="2" key="1">
    <citation type="submission" date="2020-04" db="EMBL/GenBank/DDBJ databases">
        <authorList>
            <person name="Chiriac C."/>
            <person name="Salcher M."/>
            <person name="Ghai R."/>
            <person name="Kavagutti S V."/>
        </authorList>
    </citation>
    <scope>NUCLEOTIDE SEQUENCE</scope>
</reference>
<name>A0A6J5MCZ6_9CAUD</name>
<feature type="domain" description="YubB ferredoxin-like" evidence="1">
    <location>
        <begin position="75"/>
        <end position="122"/>
    </location>
</feature>
<evidence type="ECO:0000259" key="1">
    <source>
        <dbReference type="Pfam" id="PF18406"/>
    </source>
</evidence>
<dbReference type="EMBL" id="LR796634">
    <property type="protein sequence ID" value="CAB4155969.1"/>
    <property type="molecule type" value="Genomic_DNA"/>
</dbReference>